<gene>
    <name evidence="9" type="ORF">ATM17_21080</name>
</gene>
<dbReference type="Pfam" id="PF01566">
    <property type="entry name" value="Nramp"/>
    <property type="match status" value="1"/>
</dbReference>
<feature type="transmembrane region" description="Helical" evidence="8">
    <location>
        <begin position="199"/>
        <end position="219"/>
    </location>
</feature>
<evidence type="ECO:0000256" key="8">
    <source>
        <dbReference type="SAM" id="Phobius"/>
    </source>
</evidence>
<keyword evidence="5 8" id="KW-1133">Transmembrane helix</keyword>
<evidence type="ECO:0000256" key="6">
    <source>
        <dbReference type="ARBA" id="ARBA00023136"/>
    </source>
</evidence>
<evidence type="ECO:0000256" key="2">
    <source>
        <dbReference type="ARBA" id="ARBA00022448"/>
    </source>
</evidence>
<feature type="transmembrane region" description="Helical" evidence="8">
    <location>
        <begin position="259"/>
        <end position="279"/>
    </location>
</feature>
<keyword evidence="10" id="KW-1185">Reference proteome</keyword>
<dbReference type="GO" id="GO:0005886">
    <property type="term" value="C:plasma membrane"/>
    <property type="evidence" value="ECO:0007669"/>
    <property type="project" value="TreeGrafter"/>
</dbReference>
<evidence type="ECO:0000256" key="1">
    <source>
        <dbReference type="ARBA" id="ARBA00004141"/>
    </source>
</evidence>
<feature type="transmembrane region" description="Helical" evidence="8">
    <location>
        <begin position="417"/>
        <end position="435"/>
    </location>
</feature>
<dbReference type="RefSeq" id="WP_054731558.1">
    <property type="nucleotide sequence ID" value="NZ_CP009429.1"/>
</dbReference>
<dbReference type="GO" id="GO:0015293">
    <property type="term" value="F:symporter activity"/>
    <property type="evidence" value="ECO:0007669"/>
    <property type="project" value="UniProtKB-KW"/>
</dbReference>
<keyword evidence="6 8" id="KW-0472">Membrane</keyword>
<dbReference type="KEGG" id="smaz:LH19_20535"/>
<proteinExistence type="predicted"/>
<evidence type="ECO:0000256" key="5">
    <source>
        <dbReference type="ARBA" id="ARBA00022989"/>
    </source>
</evidence>
<comment type="subcellular location">
    <subcellularLocation>
        <location evidence="1">Membrane</location>
        <topology evidence="1">Multi-pass membrane protein</topology>
    </subcellularLocation>
</comment>
<evidence type="ECO:0000256" key="3">
    <source>
        <dbReference type="ARBA" id="ARBA00022692"/>
    </source>
</evidence>
<sequence length="439" mass="46136">MTAATDHNEGPPTQPANLSSNPRTFLRALGPGLIAGAADDDPSGIGTHSQIGAAFGYRLSWTFVLSFPLMVAIQEIAAEIGRVTGAGIARNLRRHYSRPLLWSMVSLLLVANIINLGADLGAMGAALALLAGGKAGLYTLLFGILSFVLEVGLSYSRYAAILKWTTLTLFTYVAVLFVVHVPWGTALTALLLPDIELNAAYATAFVAILGTTISPYLFFWQAGQEIEEQHRHHAKPLCLTPAAADGEFRRIRVDTLTGMAFSTLISLAIVFATAATLHAEGIRDIATSAQAAEALRPLAGPFAFAMFALGIIGTGLLAVPVLAGSAAYAVTEMAGMAGSLDAKPLSARLFYGTIAATTLAGASLSAIGIDPARALYWAAVVNGVLAAPLMLVMMLIARNPRAMGRLVISRRQSWSGWAATAVMTAATLLFFFFLVTGDI</sequence>
<dbReference type="Proteomes" id="UP000076088">
    <property type="component" value="Chromosome"/>
</dbReference>
<keyword evidence="4" id="KW-0769">Symport</keyword>
<feature type="transmembrane region" description="Helical" evidence="8">
    <location>
        <begin position="100"/>
        <end position="118"/>
    </location>
</feature>
<dbReference type="InterPro" id="IPR001046">
    <property type="entry name" value="NRAMP_fam"/>
</dbReference>
<evidence type="ECO:0000256" key="4">
    <source>
        <dbReference type="ARBA" id="ARBA00022847"/>
    </source>
</evidence>
<dbReference type="GO" id="GO:0005384">
    <property type="term" value="F:manganese ion transmembrane transporter activity"/>
    <property type="evidence" value="ECO:0007669"/>
    <property type="project" value="TreeGrafter"/>
</dbReference>
<evidence type="ECO:0000256" key="7">
    <source>
        <dbReference type="SAM" id="MobiDB-lite"/>
    </source>
</evidence>
<dbReference type="GO" id="GO:0034755">
    <property type="term" value="P:iron ion transmembrane transport"/>
    <property type="evidence" value="ECO:0007669"/>
    <property type="project" value="TreeGrafter"/>
</dbReference>
<protein>
    <submittedName>
        <fullName evidence="9">Iron transporter</fullName>
    </submittedName>
</protein>
<dbReference type="PANTHER" id="PTHR11706">
    <property type="entry name" value="SOLUTE CARRIER PROTEIN FAMILY 11 MEMBER"/>
    <property type="match status" value="1"/>
</dbReference>
<feature type="transmembrane region" description="Helical" evidence="8">
    <location>
        <begin position="349"/>
        <end position="369"/>
    </location>
</feature>
<keyword evidence="2" id="KW-0813">Transport</keyword>
<dbReference type="EMBL" id="CP013344">
    <property type="protein sequence ID" value="AMU91514.1"/>
    <property type="molecule type" value="Genomic_DNA"/>
</dbReference>
<feature type="region of interest" description="Disordered" evidence="7">
    <location>
        <begin position="1"/>
        <end position="21"/>
    </location>
</feature>
<dbReference type="PANTHER" id="PTHR11706:SF33">
    <property type="entry name" value="NATURAL RESISTANCE-ASSOCIATED MACROPHAGE PROTEIN 2"/>
    <property type="match status" value="1"/>
</dbReference>
<dbReference type="AlphaFoldDB" id="A0AAC9AWY5"/>
<organism evidence="9 10">
    <name type="scientific">Sphingopyxis macrogoltabida</name>
    <name type="common">Sphingomonas macrogoltabidus</name>
    <dbReference type="NCBI Taxonomy" id="33050"/>
    <lineage>
        <taxon>Bacteria</taxon>
        <taxon>Pseudomonadati</taxon>
        <taxon>Pseudomonadota</taxon>
        <taxon>Alphaproteobacteria</taxon>
        <taxon>Sphingomonadales</taxon>
        <taxon>Sphingomonadaceae</taxon>
        <taxon>Sphingopyxis</taxon>
    </lineage>
</organism>
<evidence type="ECO:0000313" key="9">
    <source>
        <dbReference type="EMBL" id="AMU91514.1"/>
    </source>
</evidence>
<reference evidence="10" key="1">
    <citation type="submission" date="2015-11" db="EMBL/GenBank/DDBJ databases">
        <title>Complete genome sequence of a polyethylene-glycol degrader Sphingopyxis macrogoltabida 203N (NBRC 111659).</title>
        <authorList>
            <person name="Yoshiyuki O."/>
            <person name="Shouta N."/>
            <person name="Nagata Y."/>
            <person name="Numata M."/>
            <person name="Tsuchikane K."/>
            <person name="Hosoyama A."/>
            <person name="Yamazoe A."/>
            <person name="Tsuda M."/>
            <person name="Fujita N."/>
            <person name="Kawai F."/>
        </authorList>
    </citation>
    <scope>NUCLEOTIDE SEQUENCE [LARGE SCALE GENOMIC DNA]</scope>
    <source>
        <strain evidence="10">203N</strain>
    </source>
</reference>
<feature type="transmembrane region" description="Helical" evidence="8">
    <location>
        <begin position="299"/>
        <end position="328"/>
    </location>
</feature>
<name>A0AAC9AWY5_SPHMC</name>
<evidence type="ECO:0000313" key="10">
    <source>
        <dbReference type="Proteomes" id="UP000076088"/>
    </source>
</evidence>
<dbReference type="GO" id="GO:0015086">
    <property type="term" value="F:cadmium ion transmembrane transporter activity"/>
    <property type="evidence" value="ECO:0007669"/>
    <property type="project" value="TreeGrafter"/>
</dbReference>
<feature type="transmembrane region" description="Helical" evidence="8">
    <location>
        <begin position="124"/>
        <end position="149"/>
    </location>
</feature>
<accession>A0AAC9AWY5</accession>
<feature type="transmembrane region" description="Helical" evidence="8">
    <location>
        <begin position="375"/>
        <end position="396"/>
    </location>
</feature>
<keyword evidence="3 8" id="KW-0812">Transmembrane</keyword>
<feature type="transmembrane region" description="Helical" evidence="8">
    <location>
        <begin position="161"/>
        <end position="179"/>
    </location>
</feature>
<reference evidence="9 10" key="2">
    <citation type="journal article" date="2016" name="Genome Announc.">
        <title>Complete Genome Sequence of Sphingopyxis macrogoltabida Strain 203N (NBRC 111659), a Polyethylene Glycol Degrader.</title>
        <authorList>
            <person name="Ohtsubo Y."/>
            <person name="Nonoyama S."/>
            <person name="Nagata Y."/>
            <person name="Numata M."/>
            <person name="Tsuchikane K."/>
            <person name="Hosoyama A."/>
            <person name="Yamazoe A."/>
            <person name="Tsuda M."/>
            <person name="Fujita N."/>
            <person name="Kawai F."/>
        </authorList>
    </citation>
    <scope>NUCLEOTIDE SEQUENCE [LARGE SCALE GENOMIC DNA]</scope>
    <source>
        <strain evidence="9 10">203N</strain>
    </source>
</reference>